<evidence type="ECO:0000313" key="3">
    <source>
        <dbReference type="Proteomes" id="UP000463983"/>
    </source>
</evidence>
<evidence type="ECO:0008006" key="4">
    <source>
        <dbReference type="Google" id="ProtNLM"/>
    </source>
</evidence>
<gene>
    <name evidence="2" type="ORF">MICH65_0588</name>
</gene>
<dbReference type="RefSeq" id="WP_161931946.1">
    <property type="nucleotide sequence ID" value="NZ_CP047901.1"/>
</dbReference>
<organism evidence="2 3">
    <name type="scientific">Candidatus Chazhemtobacterium aquaticus</name>
    <dbReference type="NCBI Taxonomy" id="2715735"/>
    <lineage>
        <taxon>Bacteria</taxon>
        <taxon>Candidatus Chazhemtobacteraceae</taxon>
        <taxon>Candidatus Chazhemtobacterium</taxon>
    </lineage>
</organism>
<dbReference type="InterPro" id="IPR013783">
    <property type="entry name" value="Ig-like_fold"/>
</dbReference>
<keyword evidence="1" id="KW-0472">Membrane</keyword>
<proteinExistence type="predicted"/>
<protein>
    <recommendedName>
        <fullName evidence="4">Bacterial Ig-like domain-containing protein</fullName>
    </recommendedName>
</protein>
<dbReference type="Gene3D" id="2.60.40.10">
    <property type="entry name" value="Immunoglobulins"/>
    <property type="match status" value="2"/>
</dbReference>
<dbReference type="Pfam" id="PF09136">
    <property type="entry name" value="Glucodextran_B"/>
    <property type="match status" value="1"/>
</dbReference>
<sequence length="238" mass="26901">MSRRLSRLERHRRKQSNRQAVLYIFLSIVFVAGLIKWGIPALISIASVWSGDEEMTQEAQTTLKPQAPVLDPLPEATYSASIKVSGYSLGDMRVRLQLNGMDLDEKRTDNDGRFEFSNVSLSNDENRIELKTVDDQDNESDTTVATVVLDTSKPVVEITSPDEEHQFYGLDQKNLEIQGKVDEPEDRVTVNDNFAQVDSEGNFVYRTVMSEGANDYVIKVVDNAGNVTERLFRVFYTP</sequence>
<accession>A0A857N886</accession>
<dbReference type="AlphaFoldDB" id="A0A857N886"/>
<dbReference type="EMBL" id="CP047901">
    <property type="protein sequence ID" value="QHO63569.1"/>
    <property type="molecule type" value="Genomic_DNA"/>
</dbReference>
<keyword evidence="3" id="KW-1185">Reference proteome</keyword>
<reference evidence="3" key="1">
    <citation type="journal article" date="2020" name="Microorganisms">
        <title>Complete Genome of a Member of a New Bacterial Lineage in the Microgenomates Group Reveals an Unusual Nucleotide Composition Disparity Between Two Strands of DNA and Limited Metabolic Potential.</title>
        <authorList>
            <person name="Kadnikov V.V."/>
            <person name="Mardanov A.V."/>
            <person name="Beletsky A.V."/>
            <person name="Karnachuk O.V."/>
            <person name="Ravin N.V."/>
        </authorList>
    </citation>
    <scope>NUCLEOTIDE SEQUENCE [LARGE SCALE GENOMIC DNA]</scope>
</reference>
<dbReference type="KEGG" id="caqa:MICH65_0588"/>
<evidence type="ECO:0000256" key="1">
    <source>
        <dbReference type="SAM" id="Phobius"/>
    </source>
</evidence>
<keyword evidence="1" id="KW-0812">Transmembrane</keyword>
<evidence type="ECO:0000313" key="2">
    <source>
        <dbReference type="EMBL" id="QHO63569.1"/>
    </source>
</evidence>
<keyword evidence="1" id="KW-1133">Transmembrane helix</keyword>
<dbReference type="Proteomes" id="UP000463983">
    <property type="component" value="Chromosome"/>
</dbReference>
<feature type="transmembrane region" description="Helical" evidence="1">
    <location>
        <begin position="20"/>
        <end position="39"/>
    </location>
</feature>
<name>A0A857N886_9BACT</name>